<dbReference type="Pfam" id="PF00072">
    <property type="entry name" value="Response_reg"/>
    <property type="match status" value="1"/>
</dbReference>
<evidence type="ECO:0000256" key="1">
    <source>
        <dbReference type="ARBA" id="ARBA00022553"/>
    </source>
</evidence>
<organism evidence="4 5">
    <name type="scientific">Falsiroseomonas bella</name>
    <dbReference type="NCBI Taxonomy" id="2184016"/>
    <lineage>
        <taxon>Bacteria</taxon>
        <taxon>Pseudomonadati</taxon>
        <taxon>Pseudomonadota</taxon>
        <taxon>Alphaproteobacteria</taxon>
        <taxon>Acetobacterales</taxon>
        <taxon>Roseomonadaceae</taxon>
        <taxon>Falsiroseomonas</taxon>
    </lineage>
</organism>
<feature type="modified residue" description="4-aspartylphosphate" evidence="2">
    <location>
        <position position="58"/>
    </location>
</feature>
<proteinExistence type="predicted"/>
<dbReference type="PANTHER" id="PTHR44591">
    <property type="entry name" value="STRESS RESPONSE REGULATOR PROTEIN 1"/>
    <property type="match status" value="1"/>
</dbReference>
<dbReference type="PROSITE" id="PS50110">
    <property type="entry name" value="RESPONSE_REGULATORY"/>
    <property type="match status" value="1"/>
</dbReference>
<dbReference type="GO" id="GO:0000160">
    <property type="term" value="P:phosphorelay signal transduction system"/>
    <property type="evidence" value="ECO:0007669"/>
    <property type="project" value="InterPro"/>
</dbReference>
<keyword evidence="5" id="KW-1185">Reference proteome</keyword>
<evidence type="ECO:0000256" key="2">
    <source>
        <dbReference type="PROSITE-ProRule" id="PRU00169"/>
    </source>
</evidence>
<dbReference type="OrthoDB" id="8019678at2"/>
<gene>
    <name evidence="4" type="ORF">DFH01_09545</name>
</gene>
<dbReference type="EMBL" id="QGNA01000002">
    <property type="protein sequence ID" value="PWS37107.1"/>
    <property type="molecule type" value="Genomic_DNA"/>
</dbReference>
<dbReference type="InterPro" id="IPR050595">
    <property type="entry name" value="Bact_response_regulator"/>
</dbReference>
<evidence type="ECO:0000259" key="3">
    <source>
        <dbReference type="PROSITE" id="PS50110"/>
    </source>
</evidence>
<dbReference type="SUPFAM" id="SSF52172">
    <property type="entry name" value="CheY-like"/>
    <property type="match status" value="1"/>
</dbReference>
<name>A0A317FGD8_9PROT</name>
<dbReference type="AlphaFoldDB" id="A0A317FGD8"/>
<evidence type="ECO:0000313" key="5">
    <source>
        <dbReference type="Proteomes" id="UP000245765"/>
    </source>
</evidence>
<dbReference type="PANTHER" id="PTHR44591:SF21">
    <property type="entry name" value="TWO-COMPONENT RESPONSE REGULATOR"/>
    <property type="match status" value="1"/>
</dbReference>
<feature type="domain" description="Response regulatory" evidence="3">
    <location>
        <begin position="9"/>
        <end position="125"/>
    </location>
</feature>
<reference evidence="5" key="1">
    <citation type="submission" date="2018-05" db="EMBL/GenBank/DDBJ databases">
        <authorList>
            <person name="Du Z."/>
            <person name="Wang X."/>
        </authorList>
    </citation>
    <scope>NUCLEOTIDE SEQUENCE [LARGE SCALE GENOMIC DNA]</scope>
    <source>
        <strain evidence="5">CQN31</strain>
    </source>
</reference>
<evidence type="ECO:0000313" key="4">
    <source>
        <dbReference type="EMBL" id="PWS37107.1"/>
    </source>
</evidence>
<dbReference type="Gene3D" id="3.40.50.2300">
    <property type="match status" value="1"/>
</dbReference>
<dbReference type="Proteomes" id="UP000245765">
    <property type="component" value="Unassembled WGS sequence"/>
</dbReference>
<dbReference type="RefSeq" id="WP_109870217.1">
    <property type="nucleotide sequence ID" value="NZ_QGNA01000002.1"/>
</dbReference>
<dbReference type="CDD" id="cd00156">
    <property type="entry name" value="REC"/>
    <property type="match status" value="1"/>
</dbReference>
<dbReference type="InterPro" id="IPR001789">
    <property type="entry name" value="Sig_transdc_resp-reg_receiver"/>
</dbReference>
<accession>A0A317FGD8</accession>
<dbReference type="SMART" id="SM00448">
    <property type="entry name" value="REC"/>
    <property type="match status" value="1"/>
</dbReference>
<comment type="caution">
    <text evidence="4">The sequence shown here is derived from an EMBL/GenBank/DDBJ whole genome shotgun (WGS) entry which is preliminary data.</text>
</comment>
<keyword evidence="1 2" id="KW-0597">Phosphoprotein</keyword>
<sequence length="129" mass="13796">MQEHAATPRILVAEDEILAALAIEDELLGEGYAVEVAADGQAALEAARRRMPDLLLTDLRMPRLDGIGLIRALRGMAPLLPVVVMTGYVPSDGAAAFRQDGEGPVALFSKPVDMDALILELRRLLPLVG</sequence>
<protein>
    <submittedName>
        <fullName evidence="4">Response regulator</fullName>
    </submittedName>
</protein>
<dbReference type="InterPro" id="IPR011006">
    <property type="entry name" value="CheY-like_superfamily"/>
</dbReference>